<proteinExistence type="predicted"/>
<comment type="caution">
    <text evidence="2">The sequence shown here is derived from an EMBL/GenBank/DDBJ whole genome shotgun (WGS) entry which is preliminary data.</text>
</comment>
<dbReference type="AlphaFoldDB" id="A0A5C6EV22"/>
<dbReference type="InterPro" id="IPR011990">
    <property type="entry name" value="TPR-like_helical_dom_sf"/>
</dbReference>
<dbReference type="Proteomes" id="UP000317977">
    <property type="component" value="Unassembled WGS sequence"/>
</dbReference>
<evidence type="ECO:0000256" key="1">
    <source>
        <dbReference type="SAM" id="MobiDB-lite"/>
    </source>
</evidence>
<feature type="compositionally biased region" description="Acidic residues" evidence="1">
    <location>
        <begin position="226"/>
        <end position="235"/>
    </location>
</feature>
<evidence type="ECO:0008006" key="4">
    <source>
        <dbReference type="Google" id="ProtNLM"/>
    </source>
</evidence>
<feature type="compositionally biased region" description="Acidic residues" evidence="1">
    <location>
        <begin position="205"/>
        <end position="217"/>
    </location>
</feature>
<keyword evidence="3" id="KW-1185">Reference proteome</keyword>
<sequence>MVLSVSGYFWMRWILFCFVAFVAILIDTVVVPVESCGAAEQSGLSDSLAYNRAIDLYRGGQLIDAAALFQSVAASSDSALAAKARYNLGNSYYRQAVQAIESQDPKAKSTAIDMLRSAIAHYRSGLRLDPADDDGRANIESAAKLIQQLEQPDPQESESQQSDETSSEQDSQNQGSENQGSENQDSEGEPSPGDETDQGPKEPQDLDSSDPAEESPEPSEQKENGEESQDSQPPEESEKQEGESADQSEGSPGGAEQDEPSSGEPSPGQNEGPGQDPGDPNETDGGSPSKQEEMPEQDQAGNEGQQDGKDQGEPDQGETEQGKTDDKSEASAGELTESDPSESSDDESESGDVAAVPAEQSGEMTPQEARKMLQAIRDRDMIRRLRQKAAARDQRVIVDRDW</sequence>
<reference evidence="2 3" key="1">
    <citation type="submission" date="2019-02" db="EMBL/GenBank/DDBJ databases">
        <title>Deep-cultivation of Planctomycetes and their phenomic and genomic characterization uncovers novel biology.</title>
        <authorList>
            <person name="Wiegand S."/>
            <person name="Jogler M."/>
            <person name="Boedeker C."/>
            <person name="Pinto D."/>
            <person name="Vollmers J."/>
            <person name="Rivas-Marin E."/>
            <person name="Kohn T."/>
            <person name="Peeters S.H."/>
            <person name="Heuer A."/>
            <person name="Rast P."/>
            <person name="Oberbeckmann S."/>
            <person name="Bunk B."/>
            <person name="Jeske O."/>
            <person name="Meyerdierks A."/>
            <person name="Storesund J.E."/>
            <person name="Kallscheuer N."/>
            <person name="Luecker S."/>
            <person name="Lage O.M."/>
            <person name="Pohl T."/>
            <person name="Merkel B.J."/>
            <person name="Hornburger P."/>
            <person name="Mueller R.-W."/>
            <person name="Bruemmer F."/>
            <person name="Labrenz M."/>
            <person name="Spormann A.M."/>
            <person name="Op Den Camp H."/>
            <person name="Overmann J."/>
            <person name="Amann R."/>
            <person name="Jetten M.S.M."/>
            <person name="Mascher T."/>
            <person name="Medema M.H."/>
            <person name="Devos D.P."/>
            <person name="Kaster A.-K."/>
            <person name="Ovreas L."/>
            <person name="Rohde M."/>
            <person name="Galperin M.Y."/>
            <person name="Jogler C."/>
        </authorList>
    </citation>
    <scope>NUCLEOTIDE SEQUENCE [LARGE SCALE GENOMIC DNA]</scope>
    <source>
        <strain evidence="2 3">Poly59</strain>
    </source>
</reference>
<gene>
    <name evidence="2" type="ORF">Poly59_29010</name>
</gene>
<evidence type="ECO:0000313" key="3">
    <source>
        <dbReference type="Proteomes" id="UP000317977"/>
    </source>
</evidence>
<accession>A0A5C6EV22</accession>
<feature type="region of interest" description="Disordered" evidence="1">
    <location>
        <begin position="149"/>
        <end position="370"/>
    </location>
</feature>
<protein>
    <recommendedName>
        <fullName evidence="4">Tetratricopeptide repeat protein</fullName>
    </recommendedName>
</protein>
<evidence type="ECO:0000313" key="2">
    <source>
        <dbReference type="EMBL" id="TWU51309.1"/>
    </source>
</evidence>
<organism evidence="2 3">
    <name type="scientific">Rubripirellula reticaptiva</name>
    <dbReference type="NCBI Taxonomy" id="2528013"/>
    <lineage>
        <taxon>Bacteria</taxon>
        <taxon>Pseudomonadati</taxon>
        <taxon>Planctomycetota</taxon>
        <taxon>Planctomycetia</taxon>
        <taxon>Pirellulales</taxon>
        <taxon>Pirellulaceae</taxon>
        <taxon>Rubripirellula</taxon>
    </lineage>
</organism>
<feature type="compositionally biased region" description="Low complexity" evidence="1">
    <location>
        <begin position="149"/>
        <end position="174"/>
    </location>
</feature>
<name>A0A5C6EV22_9BACT</name>
<feature type="compositionally biased region" description="Basic and acidic residues" evidence="1">
    <location>
        <begin position="320"/>
        <end position="329"/>
    </location>
</feature>
<feature type="compositionally biased region" description="Acidic residues" evidence="1">
    <location>
        <begin position="184"/>
        <end position="197"/>
    </location>
</feature>
<feature type="compositionally biased region" description="Acidic residues" evidence="1">
    <location>
        <begin position="336"/>
        <end position="350"/>
    </location>
</feature>
<dbReference type="Gene3D" id="1.25.40.10">
    <property type="entry name" value="Tetratricopeptide repeat domain"/>
    <property type="match status" value="1"/>
</dbReference>
<dbReference type="EMBL" id="SJPX01000003">
    <property type="protein sequence ID" value="TWU51309.1"/>
    <property type="molecule type" value="Genomic_DNA"/>
</dbReference>